<reference evidence="10 11" key="1">
    <citation type="submission" date="2019-11" db="EMBL/GenBank/DDBJ databases">
        <authorList>
            <person name="Criscuolo A."/>
        </authorList>
    </citation>
    <scope>NUCLEOTIDE SEQUENCE [LARGE SCALE GENOMIC DNA]</scope>
    <source>
        <strain evidence="10">CIP111667</strain>
    </source>
</reference>
<evidence type="ECO:0000256" key="1">
    <source>
        <dbReference type="ARBA" id="ARBA00004651"/>
    </source>
</evidence>
<dbReference type="PROSITE" id="PS50928">
    <property type="entry name" value="ABC_TM1"/>
    <property type="match status" value="1"/>
</dbReference>
<gene>
    <name evidence="10" type="primary">araQ_27</name>
    <name evidence="10" type="ORF">HALOF300_01438</name>
</gene>
<protein>
    <submittedName>
        <fullName evidence="10">L-arabinose transport system permease protein AraQ</fullName>
    </submittedName>
</protein>
<dbReference type="SUPFAM" id="SSF161098">
    <property type="entry name" value="MetI-like"/>
    <property type="match status" value="1"/>
</dbReference>
<keyword evidence="5 7" id="KW-1133">Transmembrane helix</keyword>
<evidence type="ECO:0000256" key="6">
    <source>
        <dbReference type="ARBA" id="ARBA00023136"/>
    </source>
</evidence>
<dbReference type="Pfam" id="PF00528">
    <property type="entry name" value="BPD_transp_1"/>
    <property type="match status" value="1"/>
</dbReference>
<feature type="transmembrane region" description="Helical" evidence="7">
    <location>
        <begin position="266"/>
        <end position="288"/>
    </location>
</feature>
<dbReference type="RefSeq" id="WP_156740238.1">
    <property type="nucleotide sequence ID" value="NZ_CACRYJ010000017.1"/>
</dbReference>
<name>A0A7M4DH41_9MICO</name>
<dbReference type="InterPro" id="IPR035906">
    <property type="entry name" value="MetI-like_sf"/>
</dbReference>
<evidence type="ECO:0000256" key="7">
    <source>
        <dbReference type="RuleBase" id="RU363032"/>
    </source>
</evidence>
<evidence type="ECO:0000256" key="8">
    <source>
        <dbReference type="SAM" id="MobiDB-lite"/>
    </source>
</evidence>
<dbReference type="PANTHER" id="PTHR43744:SF6">
    <property type="entry name" value="ABC TRANSPORTER PERMEASE PROTEIN YESQ-RELATED"/>
    <property type="match status" value="1"/>
</dbReference>
<feature type="domain" description="ABC transmembrane type-1" evidence="9">
    <location>
        <begin position="97"/>
        <end position="288"/>
    </location>
</feature>
<keyword evidence="2 7" id="KW-0813">Transport</keyword>
<comment type="caution">
    <text evidence="10">The sequence shown here is derived from an EMBL/GenBank/DDBJ whole genome shotgun (WGS) entry which is preliminary data.</text>
</comment>
<feature type="transmembrane region" description="Helical" evidence="7">
    <location>
        <begin position="96"/>
        <end position="120"/>
    </location>
</feature>
<dbReference type="PANTHER" id="PTHR43744">
    <property type="entry name" value="ABC TRANSPORTER PERMEASE PROTEIN MG189-RELATED-RELATED"/>
    <property type="match status" value="1"/>
</dbReference>
<proteinExistence type="inferred from homology"/>
<evidence type="ECO:0000313" key="10">
    <source>
        <dbReference type="EMBL" id="VZO36234.1"/>
    </source>
</evidence>
<evidence type="ECO:0000256" key="2">
    <source>
        <dbReference type="ARBA" id="ARBA00022448"/>
    </source>
</evidence>
<dbReference type="GO" id="GO:0055085">
    <property type="term" value="P:transmembrane transport"/>
    <property type="evidence" value="ECO:0007669"/>
    <property type="project" value="InterPro"/>
</dbReference>
<dbReference type="AlphaFoldDB" id="A0A7M4DH41"/>
<feature type="transmembrane region" description="Helical" evidence="7">
    <location>
        <begin position="132"/>
        <end position="153"/>
    </location>
</feature>
<feature type="transmembrane region" description="Helical" evidence="7">
    <location>
        <begin position="40"/>
        <end position="61"/>
    </location>
</feature>
<feature type="transmembrane region" description="Helical" evidence="7">
    <location>
        <begin position="165"/>
        <end position="187"/>
    </location>
</feature>
<accession>A0A7M4DH41</accession>
<evidence type="ECO:0000313" key="11">
    <source>
        <dbReference type="Proteomes" id="UP000419743"/>
    </source>
</evidence>
<organism evidence="10 11">
    <name type="scientific">Occultella aeris</name>
    <dbReference type="NCBI Taxonomy" id="2761496"/>
    <lineage>
        <taxon>Bacteria</taxon>
        <taxon>Bacillati</taxon>
        <taxon>Actinomycetota</taxon>
        <taxon>Actinomycetes</taxon>
        <taxon>Micrococcales</taxon>
        <taxon>Ruaniaceae</taxon>
        <taxon>Occultella</taxon>
    </lineage>
</organism>
<evidence type="ECO:0000256" key="4">
    <source>
        <dbReference type="ARBA" id="ARBA00022692"/>
    </source>
</evidence>
<sequence>MSTATTTTSSTTTATPTTATRAPNRGPVWPRVAAAIGKHALLIVVSIVFLMPLFWMVSGALKTTADIGQFPIVWFPDVITTGNFTYGLSAFPFVRYLVNTLLICIPSMVGAALSSALVGYGLSRIDWPLRNVLFGTIIATMMIPFYVTMVPLFTAYRAIGWTDTYLPLIVPHFFGVPFFIFLMRQFFLGIPLTLSDAARVDGAGELRIFFQIILPLCKPALAAVALFQFLASWSDLLGPLLYLSDSTSYTLSLGLTFFQGAEGDTALGPLMAVSTLILLPVIVLFFFAQRTFIQGITMSGIKE</sequence>
<feature type="compositionally biased region" description="Low complexity" evidence="8">
    <location>
        <begin position="1"/>
        <end position="20"/>
    </location>
</feature>
<evidence type="ECO:0000256" key="5">
    <source>
        <dbReference type="ARBA" id="ARBA00022989"/>
    </source>
</evidence>
<comment type="subcellular location">
    <subcellularLocation>
        <location evidence="1 7">Cell membrane</location>
        <topology evidence="1 7">Multi-pass membrane protein</topology>
    </subcellularLocation>
</comment>
<keyword evidence="6 7" id="KW-0472">Membrane</keyword>
<keyword evidence="4 7" id="KW-0812">Transmembrane</keyword>
<keyword evidence="11" id="KW-1185">Reference proteome</keyword>
<feature type="region of interest" description="Disordered" evidence="8">
    <location>
        <begin position="1"/>
        <end position="24"/>
    </location>
</feature>
<comment type="similarity">
    <text evidence="7">Belongs to the binding-protein-dependent transport system permease family.</text>
</comment>
<dbReference type="GO" id="GO:0005886">
    <property type="term" value="C:plasma membrane"/>
    <property type="evidence" value="ECO:0007669"/>
    <property type="project" value="UniProtKB-SubCell"/>
</dbReference>
<dbReference type="CDD" id="cd06261">
    <property type="entry name" value="TM_PBP2"/>
    <property type="match status" value="1"/>
</dbReference>
<evidence type="ECO:0000256" key="3">
    <source>
        <dbReference type="ARBA" id="ARBA00022475"/>
    </source>
</evidence>
<dbReference type="EMBL" id="CACRYJ010000017">
    <property type="protein sequence ID" value="VZO36234.1"/>
    <property type="molecule type" value="Genomic_DNA"/>
</dbReference>
<evidence type="ECO:0000259" key="9">
    <source>
        <dbReference type="PROSITE" id="PS50928"/>
    </source>
</evidence>
<dbReference type="Proteomes" id="UP000419743">
    <property type="component" value="Unassembled WGS sequence"/>
</dbReference>
<keyword evidence="3" id="KW-1003">Cell membrane</keyword>
<dbReference type="InterPro" id="IPR000515">
    <property type="entry name" value="MetI-like"/>
</dbReference>
<dbReference type="Gene3D" id="1.10.3720.10">
    <property type="entry name" value="MetI-like"/>
    <property type="match status" value="1"/>
</dbReference>
<feature type="transmembrane region" description="Helical" evidence="7">
    <location>
        <begin position="208"/>
        <end position="231"/>
    </location>
</feature>